<evidence type="ECO:0000313" key="2">
    <source>
        <dbReference type="EMBL" id="NEK92932.1"/>
    </source>
</evidence>
<comment type="caution">
    <text evidence="3">The sequence shown here is derived from an EMBL/GenBank/DDBJ whole genome shotgun (WGS) entry which is preliminary data.</text>
</comment>
<keyword evidence="4" id="KW-1185">Reference proteome</keyword>
<feature type="non-terminal residue" evidence="3">
    <location>
        <position position="157"/>
    </location>
</feature>
<proteinExistence type="predicted"/>
<dbReference type="AlphaFoldDB" id="A0A6P0H2J7"/>
<gene>
    <name evidence="3" type="ORF">G3R41_01920</name>
    <name evidence="2" type="ORF">GCU67_01920</name>
</gene>
<dbReference type="EMBL" id="JAAGWB010000005">
    <property type="protein sequence ID" value="NEN49699.1"/>
    <property type="molecule type" value="Genomic_DNA"/>
</dbReference>
<organism evidence="3 5">
    <name type="scientific">Modestobacter muralis</name>
    <dbReference type="NCBI Taxonomy" id="1608614"/>
    <lineage>
        <taxon>Bacteria</taxon>
        <taxon>Bacillati</taxon>
        <taxon>Actinomycetota</taxon>
        <taxon>Actinomycetes</taxon>
        <taxon>Geodermatophilales</taxon>
        <taxon>Geodermatophilaceae</taxon>
        <taxon>Modestobacter</taxon>
    </lineage>
</organism>
<evidence type="ECO:0000256" key="1">
    <source>
        <dbReference type="SAM" id="Phobius"/>
    </source>
</evidence>
<dbReference type="Proteomes" id="UP000471152">
    <property type="component" value="Unassembled WGS sequence"/>
</dbReference>
<sequence length="157" mass="16509">MPWTALRSWRQRVGGLPRRQRRLVVAAAVAGWLAATYGLLVALQAAVGDDPVDLLQPLGPLAGTLGGTTLGLRWQRRRTGGGDRQRQLGAALRSRRLPADADPAVWRPLLAGEQRALRRLLVTGSGALVLLVVLVVVLVATLAGDADLGHLAVGGGL</sequence>
<evidence type="ECO:0000313" key="3">
    <source>
        <dbReference type="EMBL" id="NEN49699.1"/>
    </source>
</evidence>
<name>A0A6P0H2J7_9ACTN</name>
<dbReference type="RefSeq" id="WP_211660590.1">
    <property type="nucleotide sequence ID" value="NZ_JAAGWB010000005.1"/>
</dbReference>
<feature type="transmembrane region" description="Helical" evidence="1">
    <location>
        <begin position="21"/>
        <end position="42"/>
    </location>
</feature>
<feature type="transmembrane region" description="Helical" evidence="1">
    <location>
        <begin position="120"/>
        <end position="143"/>
    </location>
</feature>
<evidence type="ECO:0000313" key="4">
    <source>
        <dbReference type="Proteomes" id="UP000468828"/>
    </source>
</evidence>
<evidence type="ECO:0000313" key="5">
    <source>
        <dbReference type="Proteomes" id="UP000471152"/>
    </source>
</evidence>
<keyword evidence="1" id="KW-0812">Transmembrane</keyword>
<feature type="transmembrane region" description="Helical" evidence="1">
    <location>
        <begin position="54"/>
        <end position="74"/>
    </location>
</feature>
<reference evidence="2 4" key="1">
    <citation type="submission" date="2020-01" db="EMBL/GenBank/DDBJ databases">
        <title>the WGS Modestobacter muralis CPCC 204518.</title>
        <authorList>
            <person name="Jiang Z."/>
        </authorList>
    </citation>
    <scope>NUCLEOTIDE SEQUENCE [LARGE SCALE GENOMIC DNA]</scope>
    <source>
        <strain evidence="2 4">DSM 100205</strain>
    </source>
</reference>
<keyword evidence="1" id="KW-0472">Membrane</keyword>
<accession>A0A6P0H2J7</accession>
<reference evidence="3 5" key="2">
    <citation type="submission" date="2020-02" db="EMBL/GenBank/DDBJ databases">
        <title>The WGS of Modestobacter muralis DSM 100205.</title>
        <authorList>
            <person name="Jiang Z."/>
        </authorList>
    </citation>
    <scope>NUCLEOTIDE SEQUENCE [LARGE SCALE GENOMIC DNA]</scope>
    <source>
        <strain evidence="3 5">DSM 100205</strain>
    </source>
</reference>
<dbReference type="EMBL" id="JAAGWH010000005">
    <property type="protein sequence ID" value="NEK92932.1"/>
    <property type="molecule type" value="Genomic_DNA"/>
</dbReference>
<dbReference type="Proteomes" id="UP000468828">
    <property type="component" value="Unassembled WGS sequence"/>
</dbReference>
<protein>
    <submittedName>
        <fullName evidence="3">Uncharacterized protein</fullName>
    </submittedName>
</protein>
<keyword evidence="1" id="KW-1133">Transmembrane helix</keyword>